<dbReference type="InterPro" id="IPR019769">
    <property type="entry name" value="Trans_elong_IF5A_hypusine_site"/>
</dbReference>
<evidence type="ECO:0000313" key="10">
    <source>
        <dbReference type="EMBL" id="KKK12253.1"/>
    </source>
</evidence>
<feature type="non-terminal residue" evidence="10">
    <location>
        <position position="1"/>
    </location>
</feature>
<keyword evidence="4" id="KW-0251">Elongation factor</keyword>
<dbReference type="EMBL" id="JZBS01004081">
    <property type="protein sequence ID" value="KKK12253.1"/>
    <property type="molecule type" value="Genomic_DNA"/>
</dbReference>
<evidence type="ECO:0000256" key="7">
    <source>
        <dbReference type="ARBA" id="ARBA00023071"/>
    </source>
</evidence>
<feature type="region of interest" description="Disordered" evidence="8">
    <location>
        <begin position="292"/>
        <end position="317"/>
    </location>
</feature>
<dbReference type="PROSITE" id="PS00302">
    <property type="entry name" value="IF5A_HYPUSINE"/>
    <property type="match status" value="1"/>
</dbReference>
<comment type="similarity">
    <text evidence="2">Belongs to the eIF-5A family.</text>
</comment>
<gene>
    <name evidence="10" type="ORF">ARAM_002703</name>
</gene>
<dbReference type="InterPro" id="IPR014722">
    <property type="entry name" value="Rib_uL2_dom2"/>
</dbReference>
<dbReference type="FunFam" id="2.30.30.30:FF:000007">
    <property type="entry name" value="Eukaryotic translation initiation factor 5A"/>
    <property type="match status" value="1"/>
</dbReference>
<evidence type="ECO:0000256" key="6">
    <source>
        <dbReference type="ARBA" id="ARBA00022917"/>
    </source>
</evidence>
<evidence type="ECO:0000256" key="4">
    <source>
        <dbReference type="ARBA" id="ARBA00022768"/>
    </source>
</evidence>
<dbReference type="GO" id="GO:0003723">
    <property type="term" value="F:RNA binding"/>
    <property type="evidence" value="ECO:0007669"/>
    <property type="project" value="UniProtKB-KW"/>
</dbReference>
<evidence type="ECO:0000313" key="11">
    <source>
        <dbReference type="Proteomes" id="UP000034291"/>
    </source>
</evidence>
<dbReference type="GO" id="GO:0006452">
    <property type="term" value="P:translational frameshifting"/>
    <property type="evidence" value="ECO:0007669"/>
    <property type="project" value="UniProtKB-ARBA"/>
</dbReference>
<keyword evidence="6" id="KW-0648">Protein biosynthesis</keyword>
<comment type="subcellular location">
    <subcellularLocation>
        <location evidence="1">Cytoplasm</location>
    </subcellularLocation>
</comment>
<dbReference type="Pfam" id="PF20645">
    <property type="entry name" value="Rrn7_cyclin_C"/>
    <property type="match status" value="1"/>
</dbReference>
<dbReference type="InterPro" id="IPR020189">
    <property type="entry name" value="IF5A_C"/>
</dbReference>
<dbReference type="Pfam" id="PF21485">
    <property type="entry name" value="IF5A-like_N"/>
    <property type="match status" value="1"/>
</dbReference>
<dbReference type="InterPro" id="IPR001884">
    <property type="entry name" value="IF5A-like"/>
</dbReference>
<dbReference type="Gene3D" id="2.30.30.30">
    <property type="match status" value="1"/>
</dbReference>
<evidence type="ECO:0000256" key="1">
    <source>
        <dbReference type="ARBA" id="ARBA00004496"/>
    </source>
</evidence>
<dbReference type="GO" id="GO:0045905">
    <property type="term" value="P:positive regulation of translational termination"/>
    <property type="evidence" value="ECO:0007669"/>
    <property type="project" value="InterPro"/>
</dbReference>
<keyword evidence="3" id="KW-0963">Cytoplasm</keyword>
<dbReference type="AlphaFoldDB" id="A0A0F8TY32"/>
<dbReference type="Pfam" id="PF20644">
    <property type="entry name" value="Rrn7_cyclin_N"/>
    <property type="match status" value="1"/>
</dbReference>
<feature type="region of interest" description="Disordered" evidence="8">
    <location>
        <begin position="687"/>
        <end position="721"/>
    </location>
</feature>
<accession>A0A0F8TY32</accession>
<keyword evidence="5" id="KW-0694">RNA-binding</keyword>
<dbReference type="Pfam" id="PF01287">
    <property type="entry name" value="eIF-5a"/>
    <property type="match status" value="1"/>
</dbReference>
<dbReference type="SUPFAM" id="SSF50249">
    <property type="entry name" value="Nucleic acid-binding proteins"/>
    <property type="match status" value="1"/>
</dbReference>
<sequence length="721" mass="81491">GIYHPETSRNIQFGMSGSADGSDPLQHHETFESADAGASATFPMQCSALRKNGHVVIKGRPCKIVDMSTSKTGKHGHAKVHIVALDIFTGKKLEDLSPSTHNMDVPNVARKEYQLLDVTDDGFLSLMDDNGGTKDDVKVPDGEVGDRIIKMFREEEKDCNVVILTAMADCPGWNTSPEGPAGKKGAVKRAIISTMAFGSVGGGRQVEEDPDDFGTQGKLSRAKKPVVEKTQKKYRGRQAYRLFLHIYQLIVWKQCHALVKDRGFPPELEHYEKNVIRDLWALRLGNYANKINDPTDEDSQPEFFSSQPGSAREDTETEAFKPGSKIVQWPRLIDTVSLCYLGAFLMRLPTSIGDFYRMVMRNDIPYFRVLIHIPRDMKDKLPQEYMALLETTRLLKPDDLHTAVFDLLMLYHRQFKMEFPPLNAPALLYRYISRLALPGMLFHLPISWFMKLTCFHIVGRRKPLDKPELQLITLIVISTKLLFPFDDVERHPTCAQEPAVHTIDWAAWGEVQRRFENREALAGKISKDKEILVNENDVLAMTPDQLDQYMDWYENNWLDLSKGSGPLSALFPVGPQSKERKHDSPAVEDNEEEAIEFMLQNAPRYVKSATVVDQSDTKTSRPGSFYTRYRQESDLPDTARSFYETAAKVAGISLSILVRCVSQAEIQINKWLEDRRRAKHFAERSMIESIGEDVDKSHSSSEDDEPSEGAISSDGNESEGN</sequence>
<organism evidence="10 11">
    <name type="scientific">Aspergillus rambellii</name>
    <dbReference type="NCBI Taxonomy" id="308745"/>
    <lineage>
        <taxon>Eukaryota</taxon>
        <taxon>Fungi</taxon>
        <taxon>Dikarya</taxon>
        <taxon>Ascomycota</taxon>
        <taxon>Pezizomycotina</taxon>
        <taxon>Eurotiomycetes</taxon>
        <taxon>Eurotiomycetidae</taxon>
        <taxon>Eurotiales</taxon>
        <taxon>Aspergillaceae</taxon>
        <taxon>Aspergillus</taxon>
        <taxon>Aspergillus subgen. Nidulantes</taxon>
    </lineage>
</organism>
<evidence type="ECO:0000259" key="9">
    <source>
        <dbReference type="SMART" id="SM01376"/>
    </source>
</evidence>
<keyword evidence="7" id="KW-0385">Hypusine</keyword>
<dbReference type="GO" id="GO:0045901">
    <property type="term" value="P:positive regulation of translational elongation"/>
    <property type="evidence" value="ECO:0007669"/>
    <property type="project" value="InterPro"/>
</dbReference>
<reference evidence="10 11" key="1">
    <citation type="submission" date="2015-02" db="EMBL/GenBank/DDBJ databases">
        <title>Draft Genome Sequences of Two Closely-Related Aflatoxigenic Aspergillus Species Obtained from the Cote d'Ivoire.</title>
        <authorList>
            <person name="Moore G.G."/>
            <person name="Beltz S.B."/>
            <person name="Mack B.M."/>
        </authorList>
    </citation>
    <scope>NUCLEOTIDE SEQUENCE [LARGE SCALE GENOMIC DNA]</scope>
    <source>
        <strain evidence="10 11">SRRC1468</strain>
    </source>
</reference>
<dbReference type="GO" id="GO:0005737">
    <property type="term" value="C:cytoplasm"/>
    <property type="evidence" value="ECO:0007669"/>
    <property type="project" value="UniProtKB-SubCell"/>
</dbReference>
<dbReference type="GO" id="GO:0043022">
    <property type="term" value="F:ribosome binding"/>
    <property type="evidence" value="ECO:0007669"/>
    <property type="project" value="InterPro"/>
</dbReference>
<evidence type="ECO:0000256" key="5">
    <source>
        <dbReference type="ARBA" id="ARBA00022884"/>
    </source>
</evidence>
<dbReference type="InterPro" id="IPR048670">
    <property type="entry name" value="IF5A-like_N"/>
</dbReference>
<dbReference type="Gene3D" id="2.40.50.140">
    <property type="entry name" value="Nucleic acid-binding proteins"/>
    <property type="match status" value="1"/>
</dbReference>
<protein>
    <recommendedName>
        <fullName evidence="9">Translation initiation factor 5A C-terminal domain-containing protein</fullName>
    </recommendedName>
</protein>
<comment type="caution">
    <text evidence="10">The sequence shown here is derived from an EMBL/GenBank/DDBJ whole genome shotgun (WGS) entry which is preliminary data.</text>
</comment>
<dbReference type="InterPro" id="IPR048540">
    <property type="entry name" value="Rrn7_cyclin_N"/>
</dbReference>
<evidence type="ECO:0000256" key="8">
    <source>
        <dbReference type="SAM" id="MobiDB-lite"/>
    </source>
</evidence>
<dbReference type="NCBIfam" id="TIGR00037">
    <property type="entry name" value="eIF_5A"/>
    <property type="match status" value="1"/>
</dbReference>
<dbReference type="PANTHER" id="PTHR11673">
    <property type="entry name" value="TRANSLATION INITIATION FACTOR 5A FAMILY MEMBER"/>
    <property type="match status" value="1"/>
</dbReference>
<evidence type="ECO:0000256" key="3">
    <source>
        <dbReference type="ARBA" id="ARBA00022490"/>
    </source>
</evidence>
<evidence type="ECO:0000256" key="2">
    <source>
        <dbReference type="ARBA" id="ARBA00006016"/>
    </source>
</evidence>
<dbReference type="InterPro" id="IPR048538">
    <property type="entry name" value="Rrn7_cyclin_C"/>
</dbReference>
<proteinExistence type="inferred from homology"/>
<dbReference type="FunFam" id="2.40.50.140:FF:000034">
    <property type="entry name" value="Eukaryotic translation initiation factor 5A"/>
    <property type="match status" value="1"/>
</dbReference>
<dbReference type="InterPro" id="IPR008991">
    <property type="entry name" value="Translation_prot_SH3-like_sf"/>
</dbReference>
<dbReference type="SMART" id="SM01376">
    <property type="entry name" value="eIF-5a"/>
    <property type="match status" value="1"/>
</dbReference>
<dbReference type="OrthoDB" id="428577at2759"/>
<feature type="region of interest" description="Disordered" evidence="8">
    <location>
        <begin position="1"/>
        <end position="27"/>
    </location>
</feature>
<feature type="domain" description="Translation initiation factor 5A C-terminal" evidence="9">
    <location>
        <begin position="107"/>
        <end position="174"/>
    </location>
</feature>
<keyword evidence="11" id="KW-1185">Reference proteome</keyword>
<dbReference type="CDD" id="cd04468">
    <property type="entry name" value="S1_eIF5A"/>
    <property type="match status" value="1"/>
</dbReference>
<dbReference type="SUPFAM" id="SSF50104">
    <property type="entry name" value="Translation proteins SH3-like domain"/>
    <property type="match status" value="1"/>
</dbReference>
<dbReference type="GO" id="GO:0003746">
    <property type="term" value="F:translation elongation factor activity"/>
    <property type="evidence" value="ECO:0007669"/>
    <property type="project" value="UniProtKB-KW"/>
</dbReference>
<dbReference type="Proteomes" id="UP000034291">
    <property type="component" value="Unassembled WGS sequence"/>
</dbReference>
<dbReference type="InterPro" id="IPR012340">
    <property type="entry name" value="NA-bd_OB-fold"/>
</dbReference>
<name>A0A0F8TY32_9EURO</name>
<dbReference type="STRING" id="308745.A0A0F8TY32"/>